<comment type="caution">
    <text evidence="1">The sequence shown here is derived from an EMBL/GenBank/DDBJ whole genome shotgun (WGS) entry which is preliminary data.</text>
</comment>
<dbReference type="Proteomes" id="UP000669239">
    <property type="component" value="Unassembled WGS sequence"/>
</dbReference>
<name>A0ABX2HV65_9FIRM</name>
<dbReference type="RefSeq" id="WP_165643155.1">
    <property type="nucleotide sequence ID" value="NZ_JAAITT010000062.1"/>
</dbReference>
<reference evidence="1 2" key="1">
    <citation type="journal article" date="2020" name="Cell Host Microbe">
        <title>Functional and Genomic Variation between Human-Derived Isolates of Lachnospiraceae Reveals Inter- and Intra-Species Diversity.</title>
        <authorList>
            <person name="Sorbara M.T."/>
            <person name="Littmann E.R."/>
            <person name="Fontana E."/>
            <person name="Moody T.U."/>
            <person name="Kohout C.E."/>
            <person name="Gjonbalaj M."/>
            <person name="Eaton V."/>
            <person name="Seok R."/>
            <person name="Leiner I.M."/>
            <person name="Pamer E.G."/>
        </authorList>
    </citation>
    <scope>NUCLEOTIDE SEQUENCE [LARGE SCALE GENOMIC DNA]</scope>
    <source>
        <strain evidence="1 2">MSK.1.17</strain>
    </source>
</reference>
<dbReference type="EMBL" id="JAAITT010000062">
    <property type="protein sequence ID" value="NSJ52270.1"/>
    <property type="molecule type" value="Genomic_DNA"/>
</dbReference>
<sequence length="89" mass="10578">MEEIKAYKPKCCSKAYITKRACVEHEKRCLWNPDNEACHTCGKREVVDGEEKRWYCPVRDRLIGIFEAGNEMLPVSHCEDWEPNLTFWR</sequence>
<keyword evidence="2" id="KW-1185">Reference proteome</keyword>
<proteinExistence type="predicted"/>
<gene>
    <name evidence="1" type="ORF">G5B36_26835</name>
</gene>
<evidence type="ECO:0000313" key="2">
    <source>
        <dbReference type="Proteomes" id="UP000669239"/>
    </source>
</evidence>
<organism evidence="1 2">
    <name type="scientific">Enterocloster aldenensis</name>
    <dbReference type="NCBI Taxonomy" id="358742"/>
    <lineage>
        <taxon>Bacteria</taxon>
        <taxon>Bacillati</taxon>
        <taxon>Bacillota</taxon>
        <taxon>Clostridia</taxon>
        <taxon>Lachnospirales</taxon>
        <taxon>Lachnospiraceae</taxon>
        <taxon>Enterocloster</taxon>
    </lineage>
</organism>
<evidence type="ECO:0000313" key="1">
    <source>
        <dbReference type="EMBL" id="NSJ52270.1"/>
    </source>
</evidence>
<accession>A0ABX2HV65</accession>
<protein>
    <recommendedName>
        <fullName evidence="3">TRAF-type domain-containing protein</fullName>
    </recommendedName>
</protein>
<evidence type="ECO:0008006" key="3">
    <source>
        <dbReference type="Google" id="ProtNLM"/>
    </source>
</evidence>